<accession>A0AAD9RK50</accession>
<comment type="caution">
    <text evidence="11">The sequence shown here is derived from an EMBL/GenBank/DDBJ whole genome shotgun (WGS) entry which is preliminary data.</text>
</comment>
<dbReference type="GO" id="GO:0007131">
    <property type="term" value="P:reciprocal meiotic recombination"/>
    <property type="evidence" value="ECO:0007669"/>
    <property type="project" value="TreeGrafter"/>
</dbReference>
<dbReference type="GO" id="GO:0000400">
    <property type="term" value="F:four-way junction DNA binding"/>
    <property type="evidence" value="ECO:0007669"/>
    <property type="project" value="TreeGrafter"/>
</dbReference>
<dbReference type="GO" id="GO:0005524">
    <property type="term" value="F:ATP binding"/>
    <property type="evidence" value="ECO:0007669"/>
    <property type="project" value="UniProtKB-KW"/>
</dbReference>
<reference evidence="11" key="2">
    <citation type="journal article" date="2023" name="Commun. Biol.">
        <title>Intrasexual cuticular hydrocarbon dimorphism in a wasp sheds light on hydrocarbon biosynthesis genes in Hymenoptera.</title>
        <authorList>
            <person name="Moris V.C."/>
            <person name="Podsiadlowski L."/>
            <person name="Martin S."/>
            <person name="Oeyen J.P."/>
            <person name="Donath A."/>
            <person name="Petersen M."/>
            <person name="Wilbrandt J."/>
            <person name="Misof B."/>
            <person name="Liedtke D."/>
            <person name="Thamm M."/>
            <person name="Scheiner R."/>
            <person name="Schmitt T."/>
            <person name="Niehuis O."/>
        </authorList>
    </citation>
    <scope>NUCLEOTIDE SEQUENCE</scope>
    <source>
        <strain evidence="11">GBR_01_08_01A</strain>
    </source>
</reference>
<dbReference type="CDD" id="cd19489">
    <property type="entry name" value="Rad51D"/>
    <property type="match status" value="1"/>
</dbReference>
<dbReference type="EMBL" id="JAIFRP010000042">
    <property type="protein sequence ID" value="KAK2581172.1"/>
    <property type="molecule type" value="Genomic_DNA"/>
</dbReference>
<evidence type="ECO:0000313" key="11">
    <source>
        <dbReference type="EMBL" id="KAK2581172.1"/>
    </source>
</evidence>
<dbReference type="InterPro" id="IPR051988">
    <property type="entry name" value="HRR_RAD51_Paralog"/>
</dbReference>
<dbReference type="PANTHER" id="PTHR46457">
    <property type="entry name" value="DNA REPAIR PROTEIN RAD51 HOMOLOG 4"/>
    <property type="match status" value="1"/>
</dbReference>
<dbReference type="GO" id="GO:0140664">
    <property type="term" value="F:ATP-dependent DNA damage sensor activity"/>
    <property type="evidence" value="ECO:0007669"/>
    <property type="project" value="InterPro"/>
</dbReference>
<dbReference type="AlphaFoldDB" id="A0AAD9RK50"/>
<comment type="subcellular location">
    <subcellularLocation>
        <location evidence="1">Nucleus</location>
    </subcellularLocation>
</comment>
<protein>
    <recommendedName>
        <fullName evidence="10">RecA family profile 1 domain-containing protein</fullName>
    </recommendedName>
</protein>
<dbReference type="InterPro" id="IPR048943">
    <property type="entry name" value="RAD51D_N"/>
</dbReference>
<comment type="similarity">
    <text evidence="2">Belongs to the RecA family. RAD51 subfamily.</text>
</comment>
<evidence type="ECO:0000313" key="12">
    <source>
        <dbReference type="Proteomes" id="UP001258017"/>
    </source>
</evidence>
<sequence length="318" mass="36652">MAQLSVSMHPKLSEYIIERLHRRKISTVIDFVLEDQEKLRIATDLSFKEIIDIKKYLIEQFGGFIKKSSNLLKLEQINVTFTKIKSLDDLLQGGLYPGQIYEICGISSSGKTQLCLTIASNIVLRSDNLVRYIDTKGDFFASRMEMILRNKTYKEKEIEKAMEQIRITSARNPYQLISILQHMTNVLKLENDFHTRALIIDSLPGIIFKFSKDPEFNFILNRLSSLCRFIANEFYIPIVIVNLITQWSSSCDKGNAHSKEEAQKVVKPTLGKYWLHVPSTRLLIEKLNNDYRKVTIWKSYQMKMDSACNVKLAAAGII</sequence>
<dbReference type="PROSITE" id="PS50162">
    <property type="entry name" value="RECA_2"/>
    <property type="match status" value="1"/>
</dbReference>
<feature type="domain" description="RecA family profile 1" evidence="10">
    <location>
        <begin position="76"/>
        <end position="244"/>
    </location>
</feature>
<evidence type="ECO:0000256" key="8">
    <source>
        <dbReference type="ARBA" id="ARBA00023204"/>
    </source>
</evidence>
<evidence type="ECO:0000256" key="6">
    <source>
        <dbReference type="ARBA" id="ARBA00023125"/>
    </source>
</evidence>
<dbReference type="GO" id="GO:0003697">
    <property type="term" value="F:single-stranded DNA binding"/>
    <property type="evidence" value="ECO:0007669"/>
    <property type="project" value="TreeGrafter"/>
</dbReference>
<dbReference type="Pfam" id="PF21794">
    <property type="entry name" value="RAD51D_N"/>
    <property type="match status" value="1"/>
</dbReference>
<evidence type="ECO:0000256" key="5">
    <source>
        <dbReference type="ARBA" id="ARBA00022840"/>
    </source>
</evidence>
<dbReference type="Gene3D" id="3.40.50.300">
    <property type="entry name" value="P-loop containing nucleotide triphosphate hydrolases"/>
    <property type="match status" value="1"/>
</dbReference>
<reference evidence="11" key="1">
    <citation type="submission" date="2021-08" db="EMBL/GenBank/DDBJ databases">
        <authorList>
            <person name="Misof B."/>
            <person name="Oliver O."/>
            <person name="Podsiadlowski L."/>
            <person name="Donath A."/>
            <person name="Peters R."/>
            <person name="Mayer C."/>
            <person name="Rust J."/>
            <person name="Gunkel S."/>
            <person name="Lesny P."/>
            <person name="Martin S."/>
            <person name="Oeyen J.P."/>
            <person name="Petersen M."/>
            <person name="Panagiotis P."/>
            <person name="Wilbrandt J."/>
            <person name="Tanja T."/>
        </authorList>
    </citation>
    <scope>NUCLEOTIDE SEQUENCE</scope>
    <source>
        <strain evidence="11">GBR_01_08_01A</strain>
        <tissue evidence="11">Thorax + abdomen</tissue>
    </source>
</reference>
<dbReference type="Pfam" id="PF08423">
    <property type="entry name" value="Rad51"/>
    <property type="match status" value="1"/>
</dbReference>
<dbReference type="InterPro" id="IPR013632">
    <property type="entry name" value="Rad51_C"/>
</dbReference>
<evidence type="ECO:0000256" key="1">
    <source>
        <dbReference type="ARBA" id="ARBA00004123"/>
    </source>
</evidence>
<evidence type="ECO:0000256" key="2">
    <source>
        <dbReference type="ARBA" id="ARBA00007095"/>
    </source>
</evidence>
<dbReference type="GO" id="GO:0005815">
    <property type="term" value="C:microtubule organizing center"/>
    <property type="evidence" value="ECO:0007669"/>
    <property type="project" value="TreeGrafter"/>
</dbReference>
<organism evidence="11 12">
    <name type="scientific">Odynerus spinipes</name>
    <dbReference type="NCBI Taxonomy" id="1348599"/>
    <lineage>
        <taxon>Eukaryota</taxon>
        <taxon>Metazoa</taxon>
        <taxon>Ecdysozoa</taxon>
        <taxon>Arthropoda</taxon>
        <taxon>Hexapoda</taxon>
        <taxon>Insecta</taxon>
        <taxon>Pterygota</taxon>
        <taxon>Neoptera</taxon>
        <taxon>Endopterygota</taxon>
        <taxon>Hymenoptera</taxon>
        <taxon>Apocrita</taxon>
        <taxon>Aculeata</taxon>
        <taxon>Vespoidea</taxon>
        <taxon>Vespidae</taxon>
        <taxon>Eumeninae</taxon>
        <taxon>Odynerus</taxon>
    </lineage>
</organism>
<name>A0AAD9RK50_9HYME</name>
<dbReference type="InterPro" id="IPR027417">
    <property type="entry name" value="P-loop_NTPase"/>
</dbReference>
<keyword evidence="5" id="KW-0067">ATP-binding</keyword>
<keyword evidence="3" id="KW-0547">Nucleotide-binding</keyword>
<dbReference type="GO" id="GO:0000723">
    <property type="term" value="P:telomere maintenance"/>
    <property type="evidence" value="ECO:0007669"/>
    <property type="project" value="TreeGrafter"/>
</dbReference>
<keyword evidence="9" id="KW-0539">Nucleus</keyword>
<dbReference type="GO" id="GO:0000724">
    <property type="term" value="P:double-strand break repair via homologous recombination"/>
    <property type="evidence" value="ECO:0007669"/>
    <property type="project" value="TreeGrafter"/>
</dbReference>
<evidence type="ECO:0000256" key="3">
    <source>
        <dbReference type="ARBA" id="ARBA00022741"/>
    </source>
</evidence>
<keyword evidence="12" id="KW-1185">Reference proteome</keyword>
<proteinExistence type="inferred from homology"/>
<dbReference type="Proteomes" id="UP001258017">
    <property type="component" value="Unassembled WGS sequence"/>
</dbReference>
<gene>
    <name evidence="11" type="ORF">KPH14_007979</name>
</gene>
<keyword evidence="8" id="KW-0234">DNA repair</keyword>
<keyword evidence="4" id="KW-0227">DNA damage</keyword>
<dbReference type="SUPFAM" id="SSF52540">
    <property type="entry name" value="P-loop containing nucleoside triphosphate hydrolases"/>
    <property type="match status" value="1"/>
</dbReference>
<keyword evidence="6" id="KW-0238">DNA-binding</keyword>
<dbReference type="InterPro" id="IPR047323">
    <property type="entry name" value="Rad51D_C"/>
</dbReference>
<evidence type="ECO:0000256" key="9">
    <source>
        <dbReference type="ARBA" id="ARBA00023242"/>
    </source>
</evidence>
<dbReference type="GO" id="GO:0042148">
    <property type="term" value="P:DNA strand invasion"/>
    <property type="evidence" value="ECO:0007669"/>
    <property type="project" value="TreeGrafter"/>
</dbReference>
<evidence type="ECO:0000256" key="4">
    <source>
        <dbReference type="ARBA" id="ARBA00022763"/>
    </source>
</evidence>
<dbReference type="InterPro" id="IPR020588">
    <property type="entry name" value="RecA_ATP-bd"/>
</dbReference>
<dbReference type="GO" id="GO:0033063">
    <property type="term" value="C:Rad51B-Rad51C-Rad51D-XRCC2 complex"/>
    <property type="evidence" value="ECO:0007669"/>
    <property type="project" value="TreeGrafter"/>
</dbReference>
<evidence type="ECO:0000259" key="10">
    <source>
        <dbReference type="PROSITE" id="PS50162"/>
    </source>
</evidence>
<dbReference type="PANTHER" id="PTHR46457:SF1">
    <property type="entry name" value="DNA REPAIR PROTEIN RAD51 HOMOLOG 4"/>
    <property type="match status" value="1"/>
</dbReference>
<dbReference type="GO" id="GO:0005657">
    <property type="term" value="C:replication fork"/>
    <property type="evidence" value="ECO:0007669"/>
    <property type="project" value="TreeGrafter"/>
</dbReference>
<keyword evidence="7" id="KW-0233">DNA recombination</keyword>
<evidence type="ECO:0000256" key="7">
    <source>
        <dbReference type="ARBA" id="ARBA00023172"/>
    </source>
</evidence>